<evidence type="ECO:0000313" key="2">
    <source>
        <dbReference type="Proteomes" id="UP001501490"/>
    </source>
</evidence>
<evidence type="ECO:0008006" key="3">
    <source>
        <dbReference type="Google" id="ProtNLM"/>
    </source>
</evidence>
<dbReference type="InterPro" id="IPR013783">
    <property type="entry name" value="Ig-like_fold"/>
</dbReference>
<dbReference type="EMBL" id="BAABAB010000037">
    <property type="protein sequence ID" value="GAA3635604.1"/>
    <property type="molecule type" value="Genomic_DNA"/>
</dbReference>
<proteinExistence type="predicted"/>
<sequence>MRMSGLKLGSHYVEFYLDVDNAIPEVNKTNNTSTHGFEVGLPDGPWEEIPFKADAGIN</sequence>
<name>A0ABP7ALM6_9ACTN</name>
<comment type="caution">
    <text evidence="1">The sequence shown here is derived from an EMBL/GenBank/DDBJ whole genome shotgun (WGS) entry which is preliminary data.</text>
</comment>
<evidence type="ECO:0000313" key="1">
    <source>
        <dbReference type="EMBL" id="GAA3635604.1"/>
    </source>
</evidence>
<accession>A0ABP7ALM6</accession>
<reference evidence="2" key="1">
    <citation type="journal article" date="2019" name="Int. J. Syst. Evol. Microbiol.">
        <title>The Global Catalogue of Microorganisms (GCM) 10K type strain sequencing project: providing services to taxonomists for standard genome sequencing and annotation.</title>
        <authorList>
            <consortium name="The Broad Institute Genomics Platform"/>
            <consortium name="The Broad Institute Genome Sequencing Center for Infectious Disease"/>
            <person name="Wu L."/>
            <person name="Ma J."/>
        </authorList>
    </citation>
    <scope>NUCLEOTIDE SEQUENCE [LARGE SCALE GENOMIC DNA]</scope>
    <source>
        <strain evidence="2">JCM 16929</strain>
    </source>
</reference>
<dbReference type="Proteomes" id="UP001501490">
    <property type="component" value="Unassembled WGS sequence"/>
</dbReference>
<gene>
    <name evidence="1" type="ORF">GCM10022236_42780</name>
</gene>
<protein>
    <recommendedName>
        <fullName evidence="3">CARDB protein</fullName>
    </recommendedName>
</protein>
<dbReference type="Gene3D" id="2.60.40.10">
    <property type="entry name" value="Immunoglobulins"/>
    <property type="match status" value="1"/>
</dbReference>
<organism evidence="1 2">
    <name type="scientific">Microlunatus ginsengisoli</name>
    <dbReference type="NCBI Taxonomy" id="363863"/>
    <lineage>
        <taxon>Bacteria</taxon>
        <taxon>Bacillati</taxon>
        <taxon>Actinomycetota</taxon>
        <taxon>Actinomycetes</taxon>
        <taxon>Propionibacteriales</taxon>
        <taxon>Propionibacteriaceae</taxon>
        <taxon>Microlunatus</taxon>
    </lineage>
</organism>
<keyword evidence="2" id="KW-1185">Reference proteome</keyword>